<evidence type="ECO:0000313" key="4">
    <source>
        <dbReference type="Proteomes" id="UP000280417"/>
    </source>
</evidence>
<gene>
    <name evidence="3" type="ORF">DRJ04_04535</name>
</gene>
<dbReference type="GO" id="GO:0008137">
    <property type="term" value="F:NADH dehydrogenase (ubiquinone) activity"/>
    <property type="evidence" value="ECO:0007669"/>
    <property type="project" value="InterPro"/>
</dbReference>
<dbReference type="PANTHER" id="PTHR10884">
    <property type="entry name" value="NADH DEHYDROGENASE UBIQUINONE IRON-SULFUR PROTEIN 3"/>
    <property type="match status" value="1"/>
</dbReference>
<evidence type="ECO:0000259" key="2">
    <source>
        <dbReference type="Pfam" id="PF00329"/>
    </source>
</evidence>
<dbReference type="AlphaFoldDB" id="A0A662DC49"/>
<reference evidence="3 4" key="1">
    <citation type="submission" date="2018-06" db="EMBL/GenBank/DDBJ databases">
        <title>Extensive metabolic versatility and redundancy in microbially diverse, dynamic hydrothermal sediments.</title>
        <authorList>
            <person name="Dombrowski N."/>
            <person name="Teske A."/>
            <person name="Baker B.J."/>
        </authorList>
    </citation>
    <scope>NUCLEOTIDE SEQUENCE [LARGE SCALE GENOMIC DNA]</scope>
    <source>
        <strain evidence="3">B3_G15</strain>
    </source>
</reference>
<dbReference type="SUPFAM" id="SSF143243">
    <property type="entry name" value="Nqo5-like"/>
    <property type="match status" value="1"/>
</dbReference>
<evidence type="ECO:0000256" key="1">
    <source>
        <dbReference type="ARBA" id="ARBA00007569"/>
    </source>
</evidence>
<evidence type="ECO:0000313" key="3">
    <source>
        <dbReference type="EMBL" id="RLE13320.1"/>
    </source>
</evidence>
<comment type="similarity">
    <text evidence="1">Belongs to the complex I 30 kDa subunit family.</text>
</comment>
<accession>A0A662DC49</accession>
<dbReference type="InterPro" id="IPR037232">
    <property type="entry name" value="NADH_quin_OxRdtase_su_C/D-like"/>
</dbReference>
<sequence>MRKKQKVKGIKMEKLKDEIASIFKEIKVNIAQDTKLIISAKKEQVLNLLRFLKDKGYNHLALISCVDWIEEKEFELVYILGSYLEKGGKGHIILKTRIHRKKPKFKTIIPIFENAEPYEREIHELFGVDFEGHPRLTHLFLERDYKIPPFRKDFDTREYVKEVFEKIPFVEDKK</sequence>
<dbReference type="Proteomes" id="UP000280417">
    <property type="component" value="Unassembled WGS sequence"/>
</dbReference>
<proteinExistence type="inferred from homology"/>
<feature type="domain" description="NADH:ubiquinone oxidoreductase 30kDa subunit" evidence="2">
    <location>
        <begin position="39"/>
        <end position="159"/>
    </location>
</feature>
<dbReference type="Gene3D" id="3.30.460.80">
    <property type="entry name" value="NADH:ubiquinone oxidoreductase, 30kDa subunit"/>
    <property type="match status" value="1"/>
</dbReference>
<organism evidence="3 4">
    <name type="scientific">Aerophobetes bacterium</name>
    <dbReference type="NCBI Taxonomy" id="2030807"/>
    <lineage>
        <taxon>Bacteria</taxon>
        <taxon>Candidatus Aerophobota</taxon>
    </lineage>
</organism>
<comment type="caution">
    <text evidence="3">The sequence shown here is derived from an EMBL/GenBank/DDBJ whole genome shotgun (WGS) entry which is preliminary data.</text>
</comment>
<dbReference type="Pfam" id="PF00329">
    <property type="entry name" value="Complex1_30kDa"/>
    <property type="match status" value="1"/>
</dbReference>
<name>A0A662DC49_UNCAE</name>
<dbReference type="EMBL" id="QMQA01000103">
    <property type="protein sequence ID" value="RLE13320.1"/>
    <property type="molecule type" value="Genomic_DNA"/>
</dbReference>
<dbReference type="PANTHER" id="PTHR10884:SF14">
    <property type="entry name" value="NADH DEHYDROGENASE [UBIQUINONE] IRON-SULFUR PROTEIN 3, MITOCHONDRIAL"/>
    <property type="match status" value="1"/>
</dbReference>
<protein>
    <submittedName>
        <fullName evidence="3">NADH-quinone oxidoreductase subunit C</fullName>
    </submittedName>
</protein>
<dbReference type="InterPro" id="IPR001268">
    <property type="entry name" value="NADH_UbQ_OxRdtase_30kDa_su"/>
</dbReference>